<evidence type="ECO:0000313" key="3">
    <source>
        <dbReference type="Proteomes" id="UP000284605"/>
    </source>
</evidence>
<feature type="domain" description="Polyphosphate kinase-2-related" evidence="1">
    <location>
        <begin position="11"/>
        <end position="234"/>
    </location>
</feature>
<reference evidence="2 3" key="1">
    <citation type="submission" date="2018-09" db="EMBL/GenBank/DDBJ databases">
        <authorList>
            <person name="Zhu H."/>
        </authorList>
    </citation>
    <scope>NUCLEOTIDE SEQUENCE [LARGE SCALE GENOMIC DNA]</scope>
    <source>
        <strain evidence="2 3">K1W22B-8</strain>
    </source>
</reference>
<evidence type="ECO:0000313" key="2">
    <source>
        <dbReference type="EMBL" id="RJF87264.1"/>
    </source>
</evidence>
<dbReference type="InterPro" id="IPR027417">
    <property type="entry name" value="P-loop_NTPase"/>
</dbReference>
<accession>A0A418WBB0</accession>
<dbReference type="OrthoDB" id="9775224at2"/>
<dbReference type="InterPro" id="IPR022489">
    <property type="entry name" value="PolyP_AMP_Tfrase"/>
</dbReference>
<dbReference type="Pfam" id="PF03976">
    <property type="entry name" value="PPK2"/>
    <property type="match status" value="2"/>
</dbReference>
<dbReference type="Gene3D" id="3.40.50.300">
    <property type="entry name" value="P-loop containing nucleotide triphosphate hydrolases"/>
    <property type="match status" value="2"/>
</dbReference>
<keyword evidence="2" id="KW-0808">Transferase</keyword>
<dbReference type="Proteomes" id="UP000284605">
    <property type="component" value="Unassembled WGS sequence"/>
</dbReference>
<dbReference type="NCBIfam" id="TIGR03708">
    <property type="entry name" value="poly_P_AMP_trns"/>
    <property type="match status" value="1"/>
</dbReference>
<dbReference type="PANTHER" id="PTHR34383">
    <property type="entry name" value="POLYPHOSPHATE:AMP PHOSPHOTRANSFERASE-RELATED"/>
    <property type="match status" value="1"/>
</dbReference>
<dbReference type="RefSeq" id="WP_119777906.1">
    <property type="nucleotide sequence ID" value="NZ_QYUK01000011.1"/>
</dbReference>
<comment type="caution">
    <text evidence="2">The sequence shown here is derived from an EMBL/GenBank/DDBJ whole genome shotgun (WGS) entry which is preliminary data.</text>
</comment>
<dbReference type="PANTHER" id="PTHR34383:SF3">
    <property type="entry name" value="POLYPHOSPHATE:AMP PHOSPHOTRANSFERASE"/>
    <property type="match status" value="1"/>
</dbReference>
<protein>
    <submittedName>
        <fullName evidence="2">Polyphosphate:AMP phosphotransferase</fullName>
    </submittedName>
</protein>
<sequence>MFESAEIGNRLQREVYDREMPRLRARLIELQGRLLARRKTEVVIVLAGADGAGRSETARVLSEWFDPRHVEVRPDEAPNCEAAARPPMWRYWQGLPAKGKIGIFFTGWYSAAIQARMARREDLVHFDADLESIKRFESMLVEEGALVVKFWFHLARKDQKERLQALESNPETAWRITKADWKRHRHYKRLRNIGERVVRETSTGVGPWFVVEGLDRDYCEVTVAQILVDEISRQFDRQDAEGRAKLKRRATDQPTPTTRVRGTTNVLSALDLKQPLDKDAYRSELAQWQGCLAKLSRSKGFHKRGALAVFEGYDAAGKGGAIRRVAEALDPRFYQIVPIAAPTEEERAHPYLWRFWRHVPAHGRLVMFDRSWYGRVLVERVDGFVPEPVWRRAYAEINEFEQELVDFGIVMAKFMLVVSPREQLHRFKEREKTDFKRYKITPDDWHNREMRPAYDEAVVEMMQRTSTEIAPWTLIEADNKYHARIKVLRTLVETIEQAG</sequence>
<keyword evidence="3" id="KW-1185">Reference proteome</keyword>
<gene>
    <name evidence="2" type="primary">pap</name>
    <name evidence="2" type="ORF">D3874_09660</name>
</gene>
<dbReference type="GO" id="GO:0043751">
    <property type="term" value="F:polyphosphate:AMP phosphotransferase activity"/>
    <property type="evidence" value="ECO:0007669"/>
    <property type="project" value="InterPro"/>
</dbReference>
<proteinExistence type="predicted"/>
<dbReference type="GO" id="GO:0006797">
    <property type="term" value="P:polyphosphate metabolic process"/>
    <property type="evidence" value="ECO:0007669"/>
    <property type="project" value="InterPro"/>
</dbReference>
<organism evidence="2 3">
    <name type="scientific">Oleomonas cavernae</name>
    <dbReference type="NCBI Taxonomy" id="2320859"/>
    <lineage>
        <taxon>Bacteria</taxon>
        <taxon>Pseudomonadati</taxon>
        <taxon>Pseudomonadota</taxon>
        <taxon>Alphaproteobacteria</taxon>
        <taxon>Acetobacterales</taxon>
        <taxon>Acetobacteraceae</taxon>
        <taxon>Oleomonas</taxon>
    </lineage>
</organism>
<dbReference type="AlphaFoldDB" id="A0A418WBB0"/>
<dbReference type="EMBL" id="QYUK01000011">
    <property type="protein sequence ID" value="RJF87264.1"/>
    <property type="molecule type" value="Genomic_DNA"/>
</dbReference>
<dbReference type="SUPFAM" id="SSF52540">
    <property type="entry name" value="P-loop containing nucleoside triphosphate hydrolases"/>
    <property type="match status" value="2"/>
</dbReference>
<evidence type="ECO:0000259" key="1">
    <source>
        <dbReference type="Pfam" id="PF03976"/>
    </source>
</evidence>
<dbReference type="InterPro" id="IPR022488">
    <property type="entry name" value="PPK2-related"/>
</dbReference>
<feature type="domain" description="Polyphosphate kinase-2-related" evidence="1">
    <location>
        <begin position="276"/>
        <end position="497"/>
    </location>
</feature>
<name>A0A418WBB0_9PROT</name>